<evidence type="ECO:0008006" key="3">
    <source>
        <dbReference type="Google" id="ProtNLM"/>
    </source>
</evidence>
<evidence type="ECO:0000313" key="2">
    <source>
        <dbReference type="EMBL" id="SVB63409.1"/>
    </source>
</evidence>
<dbReference type="SUPFAM" id="SSF48264">
    <property type="entry name" value="Cytochrome P450"/>
    <property type="match status" value="1"/>
</dbReference>
<dbReference type="GO" id="GO:0020037">
    <property type="term" value="F:heme binding"/>
    <property type="evidence" value="ECO:0007669"/>
    <property type="project" value="InterPro"/>
</dbReference>
<dbReference type="PANTHER" id="PTHR46696">
    <property type="entry name" value="P450, PUTATIVE (EUROFUNG)-RELATED"/>
    <property type="match status" value="1"/>
</dbReference>
<protein>
    <recommendedName>
        <fullName evidence="3">Cytochrome P450</fullName>
    </recommendedName>
</protein>
<feature type="non-terminal residue" evidence="2">
    <location>
        <position position="118"/>
    </location>
</feature>
<sequence length="118" mass="13621">MAISTFSQSPIDKRFVQNPYPFYEVARTSGDLFFWKDYDRVCAVSHKAVNALLRDRRWGRQIPEELSDNFPEHIRPFVELDRSGMLEREPPAHTRLRSLVVRAFTSRGIAALEPGITA</sequence>
<dbReference type="GO" id="GO:0004497">
    <property type="term" value="F:monooxygenase activity"/>
    <property type="evidence" value="ECO:0007669"/>
    <property type="project" value="InterPro"/>
</dbReference>
<gene>
    <name evidence="2" type="ORF">METZ01_LOCUS216263</name>
</gene>
<evidence type="ECO:0000256" key="1">
    <source>
        <dbReference type="ARBA" id="ARBA00010617"/>
    </source>
</evidence>
<reference evidence="2" key="1">
    <citation type="submission" date="2018-05" db="EMBL/GenBank/DDBJ databases">
        <authorList>
            <person name="Lanie J.A."/>
            <person name="Ng W.-L."/>
            <person name="Kazmierczak K.M."/>
            <person name="Andrzejewski T.M."/>
            <person name="Davidsen T.M."/>
            <person name="Wayne K.J."/>
            <person name="Tettelin H."/>
            <person name="Glass J.I."/>
            <person name="Rusch D."/>
            <person name="Podicherti R."/>
            <person name="Tsui H.-C.T."/>
            <person name="Winkler M.E."/>
        </authorList>
    </citation>
    <scope>NUCLEOTIDE SEQUENCE</scope>
</reference>
<dbReference type="EMBL" id="UINC01050447">
    <property type="protein sequence ID" value="SVB63409.1"/>
    <property type="molecule type" value="Genomic_DNA"/>
</dbReference>
<organism evidence="2">
    <name type="scientific">marine metagenome</name>
    <dbReference type="NCBI Taxonomy" id="408172"/>
    <lineage>
        <taxon>unclassified sequences</taxon>
        <taxon>metagenomes</taxon>
        <taxon>ecological metagenomes</taxon>
    </lineage>
</organism>
<dbReference type="GO" id="GO:0005506">
    <property type="term" value="F:iron ion binding"/>
    <property type="evidence" value="ECO:0007669"/>
    <property type="project" value="InterPro"/>
</dbReference>
<dbReference type="InterPro" id="IPR036396">
    <property type="entry name" value="Cyt_P450_sf"/>
</dbReference>
<accession>A0A382FL82</accession>
<name>A0A382FL82_9ZZZZ</name>
<proteinExistence type="inferred from homology"/>
<comment type="similarity">
    <text evidence="1">Belongs to the cytochrome P450 family.</text>
</comment>
<dbReference type="GO" id="GO:0016705">
    <property type="term" value="F:oxidoreductase activity, acting on paired donors, with incorporation or reduction of molecular oxygen"/>
    <property type="evidence" value="ECO:0007669"/>
    <property type="project" value="InterPro"/>
</dbReference>
<dbReference type="AlphaFoldDB" id="A0A382FL82"/>
<dbReference type="Gene3D" id="1.10.630.10">
    <property type="entry name" value="Cytochrome P450"/>
    <property type="match status" value="1"/>
</dbReference>
<dbReference type="PANTHER" id="PTHR46696:SF1">
    <property type="entry name" value="CYTOCHROME P450 YJIB-RELATED"/>
    <property type="match status" value="1"/>
</dbReference>